<reference evidence="3" key="1">
    <citation type="submission" date="2024-04" db="UniProtKB">
        <authorList>
            <consortium name="EnsemblMetazoa"/>
        </authorList>
    </citation>
    <scope>IDENTIFICATION</scope>
    <source>
        <strain evidence="3">EBRO</strain>
    </source>
</reference>
<evidence type="ECO:0000313" key="3">
    <source>
        <dbReference type="EnsemblMetazoa" id="ENSAATROPP014718"/>
    </source>
</evidence>
<dbReference type="EnsemblMetazoa" id="ENSAATROPT016730">
    <property type="protein sequence ID" value="ENSAATROPP014718"/>
    <property type="gene ID" value="ENSAATROPG013696"/>
</dbReference>
<feature type="transmembrane region" description="Helical" evidence="2">
    <location>
        <begin position="197"/>
        <end position="218"/>
    </location>
</feature>
<dbReference type="Proteomes" id="UP000075880">
    <property type="component" value="Unassembled WGS sequence"/>
</dbReference>
<feature type="compositionally biased region" description="Polar residues" evidence="1">
    <location>
        <begin position="369"/>
        <end position="378"/>
    </location>
</feature>
<keyword evidence="2" id="KW-0812">Transmembrane</keyword>
<dbReference type="InterPro" id="IPR022127">
    <property type="entry name" value="STIMATE/YPL162C"/>
</dbReference>
<accession>A0AAG5DVV1</accession>
<organism evidence="3 4">
    <name type="scientific">Anopheles atroparvus</name>
    <name type="common">European mosquito</name>
    <dbReference type="NCBI Taxonomy" id="41427"/>
    <lineage>
        <taxon>Eukaryota</taxon>
        <taxon>Metazoa</taxon>
        <taxon>Ecdysozoa</taxon>
        <taxon>Arthropoda</taxon>
        <taxon>Hexapoda</taxon>
        <taxon>Insecta</taxon>
        <taxon>Pterygota</taxon>
        <taxon>Neoptera</taxon>
        <taxon>Endopterygota</taxon>
        <taxon>Diptera</taxon>
        <taxon>Nematocera</taxon>
        <taxon>Culicoidea</taxon>
        <taxon>Culicidae</taxon>
        <taxon>Anophelinae</taxon>
        <taxon>Anopheles</taxon>
    </lineage>
</organism>
<keyword evidence="2" id="KW-1133">Transmembrane helix</keyword>
<feature type="transmembrane region" description="Helical" evidence="2">
    <location>
        <begin position="154"/>
        <end position="177"/>
    </location>
</feature>
<sequence>MNSSAGVLLGGLPDPGNSLVAGEGNTEWQTLHCSKDALTDLFGWFLQGILATLAFTCLIAKRFCEPQYNRRSWETWWYDTSKQGIGALVIHMANVYLAPLFQGDPCTWYIINFLLDSTIGLFIIYIGIKTCQYLARKKKWDAINFGEYGAPKSWFYQTCIYVCLMVVVKLITTLIIQFDVWDNVKNFVLSPFKDPRIELAVVMLVIPFFVNILIFWVTDNFLMRHTRKKRTTAASSSHHAHGREHSLLQKVKYKMIHKSKPNDSESDTLLSGDEEILSFSAPNGGNGGGNVGGGSHRSVMGRHYHLHHHHHHHQTLADASSSLSATTAMHASGTGGPSGSSSLLTPIEMDTAIILSSTRTSPATSRTTVQQRTSVINI</sequence>
<feature type="region of interest" description="Disordered" evidence="1">
    <location>
        <begin position="306"/>
        <end position="344"/>
    </location>
</feature>
<evidence type="ECO:0000256" key="2">
    <source>
        <dbReference type="SAM" id="Phobius"/>
    </source>
</evidence>
<dbReference type="PANTHER" id="PTHR31735">
    <property type="entry name" value="VACUOLAR MEMBRANE PROTEIN YPL162C"/>
    <property type="match status" value="1"/>
</dbReference>
<evidence type="ECO:0000313" key="4">
    <source>
        <dbReference type="Proteomes" id="UP000075880"/>
    </source>
</evidence>
<feature type="transmembrane region" description="Helical" evidence="2">
    <location>
        <begin position="85"/>
        <end position="102"/>
    </location>
</feature>
<name>A0AAG5DVV1_ANOAO</name>
<keyword evidence="2" id="KW-0472">Membrane</keyword>
<dbReference type="AlphaFoldDB" id="A0AAG5DVV1"/>
<feature type="region of interest" description="Disordered" evidence="1">
    <location>
        <begin position="358"/>
        <end position="378"/>
    </location>
</feature>
<keyword evidence="4" id="KW-1185">Reference proteome</keyword>
<feature type="transmembrane region" description="Helical" evidence="2">
    <location>
        <begin position="108"/>
        <end position="128"/>
    </location>
</feature>
<dbReference type="PANTHER" id="PTHR31735:SF1">
    <property type="entry name" value="VACUOLAR MEMBRANE PROTEIN YPL162C"/>
    <property type="match status" value="1"/>
</dbReference>
<protein>
    <submittedName>
        <fullName evidence="3">Uncharacterized protein</fullName>
    </submittedName>
</protein>
<evidence type="ECO:0000256" key="1">
    <source>
        <dbReference type="SAM" id="MobiDB-lite"/>
    </source>
</evidence>
<dbReference type="GO" id="GO:0016020">
    <property type="term" value="C:membrane"/>
    <property type="evidence" value="ECO:0007669"/>
    <property type="project" value="TreeGrafter"/>
</dbReference>
<feature type="compositionally biased region" description="Low complexity" evidence="1">
    <location>
        <begin position="316"/>
        <end position="332"/>
    </location>
</feature>
<feature type="compositionally biased region" description="Low complexity" evidence="1">
    <location>
        <begin position="358"/>
        <end position="368"/>
    </location>
</feature>
<dbReference type="Pfam" id="PF12400">
    <property type="entry name" value="STIMATE"/>
    <property type="match status" value="1"/>
</dbReference>
<proteinExistence type="predicted"/>
<feature type="transmembrane region" description="Helical" evidence="2">
    <location>
        <begin position="44"/>
        <end position="64"/>
    </location>
</feature>